<organism evidence="4 5">
    <name type="scientific">Actinomadura alba</name>
    <dbReference type="NCBI Taxonomy" id="406431"/>
    <lineage>
        <taxon>Bacteria</taxon>
        <taxon>Bacillati</taxon>
        <taxon>Actinomycetota</taxon>
        <taxon>Actinomycetes</taxon>
        <taxon>Streptosporangiales</taxon>
        <taxon>Thermomonosporaceae</taxon>
        <taxon>Actinomadura</taxon>
    </lineage>
</organism>
<evidence type="ECO:0000313" key="4">
    <source>
        <dbReference type="EMBL" id="MBC6465386.1"/>
    </source>
</evidence>
<keyword evidence="2" id="KW-0472">Membrane</keyword>
<dbReference type="InterPro" id="IPR011055">
    <property type="entry name" value="Dup_hybrid_motif"/>
</dbReference>
<accession>A0ABR7LKV1</accession>
<comment type="caution">
    <text evidence="4">The sequence shown here is derived from an EMBL/GenBank/DDBJ whole genome shotgun (WGS) entry which is preliminary data.</text>
</comment>
<feature type="transmembrane region" description="Helical" evidence="2">
    <location>
        <begin position="21"/>
        <end position="42"/>
    </location>
</feature>
<keyword evidence="2" id="KW-1133">Transmembrane helix</keyword>
<evidence type="ECO:0000256" key="1">
    <source>
        <dbReference type="SAM" id="MobiDB-lite"/>
    </source>
</evidence>
<evidence type="ECO:0000256" key="2">
    <source>
        <dbReference type="SAM" id="Phobius"/>
    </source>
</evidence>
<evidence type="ECO:0000259" key="3">
    <source>
        <dbReference type="Pfam" id="PF01551"/>
    </source>
</evidence>
<keyword evidence="5" id="KW-1185">Reference proteome</keyword>
<gene>
    <name evidence="4" type="ORF">HKK74_07755</name>
</gene>
<dbReference type="EMBL" id="JABVEC010000004">
    <property type="protein sequence ID" value="MBC6465386.1"/>
    <property type="molecule type" value="Genomic_DNA"/>
</dbReference>
<dbReference type="InterPro" id="IPR016047">
    <property type="entry name" value="M23ase_b-sheet_dom"/>
</dbReference>
<name>A0ABR7LKV1_9ACTN</name>
<dbReference type="RefSeq" id="WP_187242392.1">
    <property type="nucleotide sequence ID" value="NZ_BAAAOK010000015.1"/>
</dbReference>
<feature type="compositionally biased region" description="Low complexity" evidence="1">
    <location>
        <begin position="75"/>
        <end position="84"/>
    </location>
</feature>
<feature type="region of interest" description="Disordered" evidence="1">
    <location>
        <begin position="61"/>
        <end position="84"/>
    </location>
</feature>
<protein>
    <submittedName>
        <fullName evidence="4">Peptidoglycan DD-metalloendopeptidase family protein</fullName>
    </submittedName>
</protein>
<dbReference type="CDD" id="cd12797">
    <property type="entry name" value="M23_peptidase"/>
    <property type="match status" value="1"/>
</dbReference>
<keyword evidence="2" id="KW-0812">Transmembrane</keyword>
<reference evidence="4 5" key="1">
    <citation type="submission" date="2020-06" db="EMBL/GenBank/DDBJ databases">
        <title>Actinomadura xiongansis sp. nov., isolated from soil of Baiyangdian.</title>
        <authorList>
            <person name="Zhang X."/>
        </authorList>
    </citation>
    <scope>NUCLEOTIDE SEQUENCE [LARGE SCALE GENOMIC DNA]</scope>
    <source>
        <strain evidence="4 5">HBUM206468</strain>
    </source>
</reference>
<feature type="domain" description="M23ase beta-sheet core" evidence="3">
    <location>
        <begin position="241"/>
        <end position="324"/>
    </location>
</feature>
<dbReference type="SUPFAM" id="SSF51261">
    <property type="entry name" value="Duplicated hybrid motif"/>
    <property type="match status" value="1"/>
</dbReference>
<evidence type="ECO:0000313" key="5">
    <source>
        <dbReference type="Proteomes" id="UP000805614"/>
    </source>
</evidence>
<dbReference type="Pfam" id="PF01551">
    <property type="entry name" value="Peptidase_M23"/>
    <property type="match status" value="1"/>
</dbReference>
<sequence>MARRHGKNTVVFLERTARLANRVAVAGMVVVMVIVLSLVAVVERVLLAGRAEAPPDGEILLQIPEQSPRPPPSTPSRTRVAPPTETLTQQVSTFTLAQRGPAARQLYGVRPSRPPVVGTTRFSRDRTWALGTTAIPAPTDQPVMPQVTLFMARWDEGVWRMALSGSPEFSPMVRQAPVAMIPAAEKRLLIRYSDADADSGSAEGLMLPWRTGDAWTIMANRGASESVRPLGAVAFRGGDGRVLAAGDGRLYRFCTTESDKGLLLVIHPNGLATQYYEMTKVTDVPDGGTVKQGDYLGRIGTDRSCGGAPAGRPQVRFAIRQGADDVPLNGLRIGGWTFQERAKPLLGWAERGVLQVMPGESMANFGPTDIVPPDPPLVSDIPDITVEEK</sequence>
<proteinExistence type="predicted"/>
<dbReference type="Gene3D" id="2.70.70.10">
    <property type="entry name" value="Glucose Permease (Domain IIA)"/>
    <property type="match status" value="1"/>
</dbReference>
<dbReference type="Proteomes" id="UP000805614">
    <property type="component" value="Unassembled WGS sequence"/>
</dbReference>